<dbReference type="Pfam" id="PF20101">
    <property type="entry name" value="DUF6491"/>
    <property type="match status" value="1"/>
</dbReference>
<organism evidence="1 2">
    <name type="scientific">Lysobacter enzymogenes</name>
    <dbReference type="NCBI Taxonomy" id="69"/>
    <lineage>
        <taxon>Bacteria</taxon>
        <taxon>Pseudomonadati</taxon>
        <taxon>Pseudomonadota</taxon>
        <taxon>Gammaproteobacteria</taxon>
        <taxon>Lysobacterales</taxon>
        <taxon>Lysobacteraceae</taxon>
        <taxon>Lysobacter</taxon>
    </lineage>
</organism>
<protein>
    <submittedName>
        <fullName evidence="1">Uncharacterized protein</fullName>
    </submittedName>
</protein>
<dbReference type="PATRIC" id="fig|69.6.peg.3487"/>
<name>A0A0S2DJS5_LYSEN</name>
<dbReference type="InterPro" id="IPR045500">
    <property type="entry name" value="DUF6491"/>
</dbReference>
<dbReference type="KEGG" id="lez:GLE_3543"/>
<accession>A0A0S2DJS5</accession>
<reference evidence="1 2" key="1">
    <citation type="submission" date="2015-11" db="EMBL/GenBank/DDBJ databases">
        <title>Genome sequences of Lysobacter enzymogenes strain C3 and Lysobacter antibioticus ATCC 29479.</title>
        <authorList>
            <person name="Kobayashi D.Y."/>
        </authorList>
    </citation>
    <scope>NUCLEOTIDE SEQUENCE [LARGE SCALE GENOMIC DNA]</scope>
    <source>
        <strain evidence="1 2">C3</strain>
    </source>
</reference>
<dbReference type="Proteomes" id="UP000061569">
    <property type="component" value="Chromosome"/>
</dbReference>
<evidence type="ECO:0000313" key="1">
    <source>
        <dbReference type="EMBL" id="ALN58887.1"/>
    </source>
</evidence>
<gene>
    <name evidence="1" type="ORF">GLE_3543</name>
</gene>
<dbReference type="AlphaFoldDB" id="A0A0S2DJS5"/>
<proteinExistence type="predicted"/>
<dbReference type="EMBL" id="CP013140">
    <property type="protein sequence ID" value="ALN58887.1"/>
    <property type="molecule type" value="Genomic_DNA"/>
</dbReference>
<sequence length="190" mass="20932">MPAGDAPAARAKRMMRAYSHRRRCRHKETPMKRPTVAIPRGRAARLLAACLAVAALAGCASAGPKLDDAQRLALYRQHAGAPVDSFQYFGRIDGWTPLGDSALGLWTKPSQAYLLELRGSCQGLDFAQAITVTNQMGRVHQRFDKVVVLDRQSIKMPCFIDRILPLDVKALKQAQHDLRSAGTMPEESKP</sequence>
<evidence type="ECO:0000313" key="2">
    <source>
        <dbReference type="Proteomes" id="UP000061569"/>
    </source>
</evidence>